<dbReference type="AlphaFoldDB" id="A0A6J7F4J4"/>
<keyword evidence="1" id="KW-1133">Transmembrane helix</keyword>
<dbReference type="InterPro" id="IPR032820">
    <property type="entry name" value="ATPase_put"/>
</dbReference>
<reference evidence="2" key="1">
    <citation type="submission" date="2020-05" db="EMBL/GenBank/DDBJ databases">
        <authorList>
            <person name="Chiriac C."/>
            <person name="Salcher M."/>
            <person name="Ghai R."/>
            <person name="Kavagutti S V."/>
        </authorList>
    </citation>
    <scope>NUCLEOTIDE SEQUENCE</scope>
</reference>
<feature type="transmembrane region" description="Helical" evidence="1">
    <location>
        <begin position="53"/>
        <end position="73"/>
    </location>
</feature>
<evidence type="ECO:0000313" key="2">
    <source>
        <dbReference type="EMBL" id="CAB4888698.1"/>
    </source>
</evidence>
<organism evidence="2">
    <name type="scientific">freshwater metagenome</name>
    <dbReference type="NCBI Taxonomy" id="449393"/>
    <lineage>
        <taxon>unclassified sequences</taxon>
        <taxon>metagenomes</taxon>
        <taxon>ecological metagenomes</taxon>
    </lineage>
</organism>
<keyword evidence="1" id="KW-0472">Membrane</keyword>
<dbReference type="EMBL" id="CAFBLP010000091">
    <property type="protein sequence ID" value="CAB4888698.1"/>
    <property type="molecule type" value="Genomic_DNA"/>
</dbReference>
<feature type="transmembrane region" description="Helical" evidence="1">
    <location>
        <begin position="29"/>
        <end position="47"/>
    </location>
</feature>
<sequence>MDFLPRTRVIRTVKATANANDGIGRGMEFAILVLMFLGVGYVLDRWLDTKPVFMILFVVLGLVGQFASMWYGYEARMRELESERRDAAHQGRASVR</sequence>
<name>A0A6J7F4J4_9ZZZZ</name>
<gene>
    <name evidence="2" type="ORF">UFOPK3376_02623</name>
</gene>
<evidence type="ECO:0000256" key="1">
    <source>
        <dbReference type="SAM" id="Phobius"/>
    </source>
</evidence>
<proteinExistence type="predicted"/>
<protein>
    <submittedName>
        <fullName evidence="2">Unannotated protein</fullName>
    </submittedName>
</protein>
<dbReference type="Pfam" id="PF09527">
    <property type="entry name" value="ATPase_gene1"/>
    <property type="match status" value="1"/>
</dbReference>
<keyword evidence="1" id="KW-0812">Transmembrane</keyword>
<accession>A0A6J7F4J4</accession>